<name>A0A809RC16_9PROT</name>
<dbReference type="AlphaFoldDB" id="A0A809RC16"/>
<feature type="domain" description="DNA methylase N-4/N-6" evidence="8">
    <location>
        <begin position="61"/>
        <end position="380"/>
    </location>
</feature>
<dbReference type="KEGG" id="sniv:SFSGTM_00070"/>
<evidence type="ECO:0000256" key="6">
    <source>
        <dbReference type="ARBA" id="ARBA00047942"/>
    </source>
</evidence>
<sequence length="526" mass="58682">MPTLNWIGKEAVVKHHKEVPFRLLEPVPDLCCGAADSGNLIVQGDNLHALKALLPRYAGQVKCIYIDPPYNTGNEGWVYNDNVSSPEIRRWLGEVVGKEGETLDRHDRWLCMMYPRLVLLRQFLTEDGVILISLDDVESGHLRLLLDEIFGFKNRIATIVWNTRNTDNRIKSHLSPDHEYIFVYGKSDSARIEGRIIDRSDFKNPDKDPRGPYVTDPLKGKATATERPNLHEYNMAQPETTNIWKPDPAKGWITDRAGYERLLAEDRIWWPSNPATGWPRKKRFLSETQERMPASSFWSEFKSQSGARELDEILDERVFAFPKPLSVIQRVISYCAPPGSLVLDSFAGTGTTAHAVLRQNAEDSGNRRFILVEMDDGIARKVTAERVKRVASGNAKGNTGGGLGGGFQFCRLSAEPLFTAEGQIRSDVTFAQLSEFVWFAETGTGYTGQGDTPLLGVYEGRGIYLLYNGILKDKSIAGGNVLTGPVFDVLPKFAGPKVIYAAANRMGGRAAREGITFKQTPYALEV</sequence>
<dbReference type="GO" id="GO:0003677">
    <property type="term" value="F:DNA binding"/>
    <property type="evidence" value="ECO:0007669"/>
    <property type="project" value="InterPro"/>
</dbReference>
<protein>
    <recommendedName>
        <fullName evidence="2">site-specific DNA-methyltransferase (adenine-specific)</fullName>
        <ecNumber evidence="2">2.1.1.72</ecNumber>
    </recommendedName>
</protein>
<comment type="similarity">
    <text evidence="1">Belongs to the N(4)/N(6)-methyltransferase family.</text>
</comment>
<proteinExistence type="inferred from homology"/>
<keyword evidence="5" id="KW-0949">S-adenosyl-L-methionine</keyword>
<dbReference type="Proteomes" id="UP000463939">
    <property type="component" value="Chromosome"/>
</dbReference>
<feature type="compositionally biased region" description="Basic and acidic residues" evidence="7">
    <location>
        <begin position="200"/>
        <end position="210"/>
    </location>
</feature>
<dbReference type="SUPFAM" id="SSF53335">
    <property type="entry name" value="S-adenosyl-L-methionine-dependent methyltransferases"/>
    <property type="match status" value="1"/>
</dbReference>
<evidence type="ECO:0000259" key="8">
    <source>
        <dbReference type="Pfam" id="PF01555"/>
    </source>
</evidence>
<keyword evidence="3" id="KW-0489">Methyltransferase</keyword>
<evidence type="ECO:0000256" key="2">
    <source>
        <dbReference type="ARBA" id="ARBA00011900"/>
    </source>
</evidence>
<dbReference type="EMBL" id="AP021881">
    <property type="protein sequence ID" value="BBO99298.1"/>
    <property type="molecule type" value="Genomic_DNA"/>
</dbReference>
<evidence type="ECO:0000256" key="3">
    <source>
        <dbReference type="ARBA" id="ARBA00022603"/>
    </source>
</evidence>
<organism evidence="9 10">
    <name type="scientific">Sulfuriferula nivalis</name>
    <dbReference type="NCBI Taxonomy" id="2675298"/>
    <lineage>
        <taxon>Bacteria</taxon>
        <taxon>Pseudomonadati</taxon>
        <taxon>Pseudomonadota</taxon>
        <taxon>Betaproteobacteria</taxon>
        <taxon>Nitrosomonadales</taxon>
        <taxon>Sulfuricellaceae</taxon>
        <taxon>Sulfuriferula</taxon>
    </lineage>
</organism>
<reference evidence="10" key="1">
    <citation type="submission" date="2019-11" db="EMBL/GenBank/DDBJ databases">
        <title>Isolation and characterization of a novel species in the genus Sulfuriferula.</title>
        <authorList>
            <person name="Mochizuki J."/>
            <person name="Kojima H."/>
            <person name="Fukui M."/>
        </authorList>
    </citation>
    <scope>NUCLEOTIDE SEQUENCE [LARGE SCALE GENOMIC DNA]</scope>
    <source>
        <strain evidence="10">SGTM</strain>
    </source>
</reference>
<dbReference type="InterPro" id="IPR002052">
    <property type="entry name" value="DNA_methylase_N6_adenine_CS"/>
</dbReference>
<dbReference type="PRINTS" id="PR00506">
    <property type="entry name" value="D21N6MTFRASE"/>
</dbReference>
<dbReference type="Pfam" id="PF01555">
    <property type="entry name" value="N6_N4_Mtase"/>
    <property type="match status" value="1"/>
</dbReference>
<dbReference type="GO" id="GO:0032259">
    <property type="term" value="P:methylation"/>
    <property type="evidence" value="ECO:0007669"/>
    <property type="project" value="UniProtKB-KW"/>
</dbReference>
<evidence type="ECO:0000313" key="9">
    <source>
        <dbReference type="EMBL" id="BBO99298.1"/>
    </source>
</evidence>
<keyword evidence="10" id="KW-1185">Reference proteome</keyword>
<dbReference type="EC" id="2.1.1.72" evidence="2"/>
<evidence type="ECO:0000256" key="1">
    <source>
        <dbReference type="ARBA" id="ARBA00006594"/>
    </source>
</evidence>
<dbReference type="InterPro" id="IPR002295">
    <property type="entry name" value="N4/N6-MTase_EcoPI_Mod-like"/>
</dbReference>
<evidence type="ECO:0000256" key="7">
    <source>
        <dbReference type="SAM" id="MobiDB-lite"/>
    </source>
</evidence>
<feature type="region of interest" description="Disordered" evidence="7">
    <location>
        <begin position="200"/>
        <end position="220"/>
    </location>
</feature>
<evidence type="ECO:0000256" key="4">
    <source>
        <dbReference type="ARBA" id="ARBA00022679"/>
    </source>
</evidence>
<gene>
    <name evidence="9" type="ORF">SFSGTM_00070</name>
</gene>
<dbReference type="GO" id="GO:0008170">
    <property type="term" value="F:N-methyltransferase activity"/>
    <property type="evidence" value="ECO:0007669"/>
    <property type="project" value="InterPro"/>
</dbReference>
<dbReference type="RefSeq" id="WP_162083365.1">
    <property type="nucleotide sequence ID" value="NZ_AP021881.1"/>
</dbReference>
<comment type="catalytic activity">
    <reaction evidence="6">
        <text>a 2'-deoxyadenosine in DNA + S-adenosyl-L-methionine = an N(6)-methyl-2'-deoxyadenosine in DNA + S-adenosyl-L-homocysteine + H(+)</text>
        <dbReference type="Rhea" id="RHEA:15197"/>
        <dbReference type="Rhea" id="RHEA-COMP:12418"/>
        <dbReference type="Rhea" id="RHEA-COMP:12419"/>
        <dbReference type="ChEBI" id="CHEBI:15378"/>
        <dbReference type="ChEBI" id="CHEBI:57856"/>
        <dbReference type="ChEBI" id="CHEBI:59789"/>
        <dbReference type="ChEBI" id="CHEBI:90615"/>
        <dbReference type="ChEBI" id="CHEBI:90616"/>
        <dbReference type="EC" id="2.1.1.72"/>
    </reaction>
</comment>
<dbReference type="PROSITE" id="PS00092">
    <property type="entry name" value="N6_MTASE"/>
    <property type="match status" value="1"/>
</dbReference>
<dbReference type="InterPro" id="IPR002941">
    <property type="entry name" value="DNA_methylase_N4/N6"/>
</dbReference>
<keyword evidence="4" id="KW-0808">Transferase</keyword>
<dbReference type="Gene3D" id="3.40.50.150">
    <property type="entry name" value="Vaccinia Virus protein VP39"/>
    <property type="match status" value="1"/>
</dbReference>
<evidence type="ECO:0000313" key="10">
    <source>
        <dbReference type="Proteomes" id="UP000463939"/>
    </source>
</evidence>
<dbReference type="GO" id="GO:0009007">
    <property type="term" value="F:site-specific DNA-methyltransferase (adenine-specific) activity"/>
    <property type="evidence" value="ECO:0007669"/>
    <property type="project" value="UniProtKB-EC"/>
</dbReference>
<accession>A0A809RC16</accession>
<dbReference type="InterPro" id="IPR029063">
    <property type="entry name" value="SAM-dependent_MTases_sf"/>
</dbReference>
<dbReference type="REBASE" id="373378">
    <property type="entry name" value="M.SspSGTMORF70P"/>
</dbReference>
<evidence type="ECO:0000256" key="5">
    <source>
        <dbReference type="ARBA" id="ARBA00022691"/>
    </source>
</evidence>